<evidence type="ECO:0000313" key="1">
    <source>
        <dbReference type="EMBL" id="WGH76446.1"/>
    </source>
</evidence>
<name>A0ABY8L592_9FLAO</name>
<evidence type="ECO:0000313" key="2">
    <source>
        <dbReference type="Proteomes" id="UP001232001"/>
    </source>
</evidence>
<keyword evidence="2" id="KW-1185">Reference proteome</keyword>
<proteinExistence type="predicted"/>
<sequence length="110" mass="12961">MNGKFNNLIQNEKFKELVFSNIIVSRPIPVSRFLEIYKLRKIGFEKKKLKTQVEELEYIIKSVESLSEKETQIVGVTIKFRETIIYYYNHDLTKFLGQLSRSLDDASIPE</sequence>
<reference evidence="1 2" key="1">
    <citation type="submission" date="2023-04" db="EMBL/GenBank/DDBJ databases">
        <title>Tenacibaculum tangerinum sp. nov., isolated from sea tidal flat of South Korea.</title>
        <authorList>
            <person name="Lee S.H."/>
            <person name="Kim J.-J."/>
        </authorList>
    </citation>
    <scope>NUCLEOTIDE SEQUENCE [LARGE SCALE GENOMIC DNA]</scope>
    <source>
        <strain evidence="1 2">GRR-S3-23</strain>
    </source>
</reference>
<dbReference type="RefSeq" id="WP_279652312.1">
    <property type="nucleotide sequence ID" value="NZ_CP122539.1"/>
</dbReference>
<gene>
    <name evidence="1" type="ORF">P8625_04605</name>
</gene>
<organism evidence="1 2">
    <name type="scientific">Tenacibaculum tangerinum</name>
    <dbReference type="NCBI Taxonomy" id="3038772"/>
    <lineage>
        <taxon>Bacteria</taxon>
        <taxon>Pseudomonadati</taxon>
        <taxon>Bacteroidota</taxon>
        <taxon>Flavobacteriia</taxon>
        <taxon>Flavobacteriales</taxon>
        <taxon>Flavobacteriaceae</taxon>
        <taxon>Tenacibaculum</taxon>
    </lineage>
</organism>
<accession>A0ABY8L592</accession>
<dbReference type="EMBL" id="CP122539">
    <property type="protein sequence ID" value="WGH76446.1"/>
    <property type="molecule type" value="Genomic_DNA"/>
</dbReference>
<dbReference type="Proteomes" id="UP001232001">
    <property type="component" value="Chromosome"/>
</dbReference>
<protein>
    <submittedName>
        <fullName evidence="1">Uncharacterized protein</fullName>
    </submittedName>
</protein>